<feature type="compositionally biased region" description="Basic and acidic residues" evidence="1">
    <location>
        <begin position="592"/>
        <end position="608"/>
    </location>
</feature>
<organism evidence="3 4">
    <name type="scientific">Pyrenophora seminiperda CCB06</name>
    <dbReference type="NCBI Taxonomy" id="1302712"/>
    <lineage>
        <taxon>Eukaryota</taxon>
        <taxon>Fungi</taxon>
        <taxon>Dikarya</taxon>
        <taxon>Ascomycota</taxon>
        <taxon>Pezizomycotina</taxon>
        <taxon>Dothideomycetes</taxon>
        <taxon>Pleosporomycetidae</taxon>
        <taxon>Pleosporales</taxon>
        <taxon>Pleosporineae</taxon>
        <taxon>Pleosporaceae</taxon>
        <taxon>Pyrenophora</taxon>
    </lineage>
</organism>
<evidence type="ECO:0000313" key="4">
    <source>
        <dbReference type="Proteomes" id="UP000265663"/>
    </source>
</evidence>
<name>A0A3M7M3S8_9PLEO</name>
<accession>A0A3M7M3S8</accession>
<dbReference type="EMBL" id="KE747817">
    <property type="protein sequence ID" value="RMZ69122.1"/>
    <property type="molecule type" value="Genomic_DNA"/>
</dbReference>
<dbReference type="Proteomes" id="UP000265663">
    <property type="component" value="Unassembled WGS sequence"/>
</dbReference>
<proteinExistence type="predicted"/>
<dbReference type="InterPro" id="IPR057227">
    <property type="entry name" value="DUF7905"/>
</dbReference>
<keyword evidence="4" id="KW-1185">Reference proteome</keyword>
<dbReference type="OrthoDB" id="4739136at2759"/>
<feature type="domain" description="DUF7905" evidence="2">
    <location>
        <begin position="282"/>
        <end position="591"/>
    </location>
</feature>
<reference evidence="3 4" key="1">
    <citation type="journal article" date="2014" name="PLoS ONE">
        <title>De novo Genome Assembly of the Fungal Plant Pathogen Pyrenophora semeniperda.</title>
        <authorList>
            <person name="Soliai M.M."/>
            <person name="Meyer S.E."/>
            <person name="Udall J.A."/>
            <person name="Elzinga D.E."/>
            <person name="Hermansen R.A."/>
            <person name="Bodily P.M."/>
            <person name="Hart A.A."/>
            <person name="Coleman C.E."/>
        </authorList>
    </citation>
    <scope>NUCLEOTIDE SEQUENCE [LARGE SCALE GENOMIC DNA]</scope>
    <source>
        <strain evidence="3 4">CCB06</strain>
        <tissue evidence="3">Mycelium</tissue>
    </source>
</reference>
<dbReference type="AlphaFoldDB" id="A0A3M7M3S8"/>
<feature type="region of interest" description="Disordered" evidence="1">
    <location>
        <begin position="592"/>
        <end position="626"/>
    </location>
</feature>
<sequence length="651" mass="72849">MDAGGLALSGTDHNVTKLKKPNKVIPVPLEFQRRTQIGEGDILVNEVKTDTGCELIPLWDKGKTRIYEFGIVGAGSGLEKAVRYINEWIFKARSKSTEASAWAKTPAFDPNKWYQNEIEEMERHRKQKFKGPLPHNASQLERKIVYWPEALLDHAITPRDIFKNKLESLDTIRTNNDVYITLLPVLDGVWQIEILGEQADKIATAQAQLQTVIEEVQADTTSPLLPINIVLDDREGLEVIIKEAELWWPNRHDRLVPRLISHPMMDIPGVFRHDIVHFTQLEMIQRAFQKALEAVSIRKGSYDLAIRLGCLALSSKKATEITPGSVFEKEAFMQGIEGIFQLDVKKWLAGHTMGSQILRELMSADHLLEPTKSAGHFGRMPGSLKATRPVLRGTWVFADPSLVGGRSSTSNAAQAPRVILQVDWTEDEEGFYEKGIPRYYRTDQGIPGPRVNMDINLLELGESRGWHFALESLISIFSTDVSPVLKDFASRLKMKAGYDFRSHEPFVVWDNTPTVKNCLGASRLETIYSFGIKKTSYKVECTGMWYPGQKDPAWGLCVRHFEWTTHLAELERIGMGHRASWGDIVETFIPDDGHSGHSAAEGHGKGNESDDGLGTEEPKLAPGPRDGIRILTNKLLQLSTMVSSIAGGATI</sequence>
<evidence type="ECO:0000313" key="3">
    <source>
        <dbReference type="EMBL" id="RMZ69122.1"/>
    </source>
</evidence>
<dbReference type="Pfam" id="PF25482">
    <property type="entry name" value="DUF7905"/>
    <property type="match status" value="1"/>
</dbReference>
<protein>
    <submittedName>
        <fullName evidence="3">Dna polymerase v family and armadillo-type fold domain-containing</fullName>
    </submittedName>
</protein>
<gene>
    <name evidence="3" type="ORF">GMOD_00003045</name>
</gene>
<evidence type="ECO:0000256" key="1">
    <source>
        <dbReference type="SAM" id="MobiDB-lite"/>
    </source>
</evidence>
<evidence type="ECO:0000259" key="2">
    <source>
        <dbReference type="Pfam" id="PF25482"/>
    </source>
</evidence>